<evidence type="ECO:0000313" key="3">
    <source>
        <dbReference type="EMBL" id="GLI65882.1"/>
    </source>
</evidence>
<name>A0ABQ5S7H8_9CHLO</name>
<feature type="region of interest" description="Disordered" evidence="1">
    <location>
        <begin position="796"/>
        <end position="820"/>
    </location>
</feature>
<evidence type="ECO:0000256" key="2">
    <source>
        <dbReference type="SAM" id="Phobius"/>
    </source>
</evidence>
<keyword evidence="2" id="KW-1133">Transmembrane helix</keyword>
<dbReference type="EMBL" id="BSDZ01000026">
    <property type="protein sequence ID" value="GLI65882.1"/>
    <property type="molecule type" value="Genomic_DNA"/>
</dbReference>
<feature type="transmembrane region" description="Helical" evidence="2">
    <location>
        <begin position="173"/>
        <end position="196"/>
    </location>
</feature>
<keyword evidence="4" id="KW-1185">Reference proteome</keyword>
<evidence type="ECO:0000256" key="1">
    <source>
        <dbReference type="SAM" id="MobiDB-lite"/>
    </source>
</evidence>
<feature type="compositionally biased region" description="Low complexity" evidence="1">
    <location>
        <begin position="104"/>
        <end position="115"/>
    </location>
</feature>
<organism evidence="3 4">
    <name type="scientific">Volvox africanus</name>
    <dbReference type="NCBI Taxonomy" id="51714"/>
    <lineage>
        <taxon>Eukaryota</taxon>
        <taxon>Viridiplantae</taxon>
        <taxon>Chlorophyta</taxon>
        <taxon>core chlorophytes</taxon>
        <taxon>Chlorophyceae</taxon>
        <taxon>CS clade</taxon>
        <taxon>Chlamydomonadales</taxon>
        <taxon>Volvocaceae</taxon>
        <taxon>Volvox</taxon>
    </lineage>
</organism>
<feature type="compositionally biased region" description="Gly residues" evidence="1">
    <location>
        <begin position="87"/>
        <end position="103"/>
    </location>
</feature>
<comment type="caution">
    <text evidence="3">The sequence shown here is derived from an EMBL/GenBank/DDBJ whole genome shotgun (WGS) entry which is preliminary data.</text>
</comment>
<accession>A0ABQ5S7H8</accession>
<keyword evidence="2" id="KW-0472">Membrane</keyword>
<evidence type="ECO:0000313" key="4">
    <source>
        <dbReference type="Proteomes" id="UP001165090"/>
    </source>
</evidence>
<feature type="compositionally biased region" description="Gly residues" evidence="1">
    <location>
        <begin position="283"/>
        <end position="298"/>
    </location>
</feature>
<feature type="region of interest" description="Disordered" evidence="1">
    <location>
        <begin position="350"/>
        <end position="374"/>
    </location>
</feature>
<reference evidence="3 4" key="1">
    <citation type="journal article" date="2023" name="IScience">
        <title>Expanded male sex-determining region conserved during the evolution of homothallism in the green alga Volvox.</title>
        <authorList>
            <person name="Yamamoto K."/>
            <person name="Matsuzaki R."/>
            <person name="Mahakham W."/>
            <person name="Heman W."/>
            <person name="Sekimoto H."/>
            <person name="Kawachi M."/>
            <person name="Minakuchi Y."/>
            <person name="Toyoda A."/>
            <person name="Nozaki H."/>
        </authorList>
    </citation>
    <scope>NUCLEOTIDE SEQUENCE [LARGE SCALE GENOMIC DNA]</scope>
    <source>
        <strain evidence="3 4">NIES-4468</strain>
    </source>
</reference>
<feature type="region of interest" description="Disordered" evidence="1">
    <location>
        <begin position="78"/>
        <end position="119"/>
    </location>
</feature>
<sequence length="1099" mass="108999">AGAAGAGGISMQASVPKADNLIPGTSLREEMYGSLEAAAVTLSAVVEVCLPPKEDLQLSTQVRVTYKVPLSAEGTVRFTSDCSASGTGSGTSSGTGTGSGTGSGSRSAASGSPGTVDSAGGSAALQGAVQCAVLPAPTSVGQLNEQARRDIPPPPGSISTQAIATSNAKSRSIIMTVGAAVAAAVVASIVLGVVIAMRRRRRHLEREVQEMAVDTALALTQPSYIDVYGALAPLPTTRSSTAAGDLTTRFSRHQQGRSFIRRAAVLLEQVAAATAREKSASDGGAGGDGGGAGGGGRRGSLSRNQFERPAYASVSSRTHSHSRSRSSSMTPARGRALALFELAVPPAGGAASAGGSGSMTAGASTTSGGNRSRRLAAGASRFRAAALAARFAVADHTGMLSGISESAVDGSSGASAAAMAAASGGVSLTTAAAAAALLGGRSRSTPGPGMTRLRDGVHPELGEASVLSAMTLREQIATARAAAIALLAGGSGAGGGSGGSGSCSSGGGISGGGGGMNRDSTVRQLAAVATHGRCLTPGRVSTHSALARKSMRVSIGAVASASASGTAVAGAVRPSHTGLPLHAERSSGGGGGSCGGASCGGGGSCSGGRTCVRVGPEPGLGAANELEGGGSAADGAAGPYFGPGRLPASCTPSHQSCQFGQRNGGVHVSVFAAMQSNNDQLDAAEVGPLLPGSAERTVGRLLESHPEICPRSSYPQYPLPPALRLSSPIVRLSACAGQTTSPQIRVQMDAPAGTAFTQLRQRQTLRPELDPSDAPATAAAAAAAAATATTTATTAASTVQNTASASRSVSVSVSSGSSGTTGVLTQLREVGAQIADTPMVVVAAAAAASVAETHGSVHEAPPAPSFIQDQAIRRATTLQQWLQPRQVTELWGHQAGHASPPAADANASVSTCGRDLDFIPELRERATWASPRTESASGSGLGFHSARGRRRYTMATASLVAPEPGALEPEGGELAATAISASTHFGALSRGRSHRLSSIGRNAVTRLSGADGVAIPAAAMPTSLIAPVVHVESEVYGWEGLPSMPPPPPPPVVTQSVTTPHSAPLPVPAVLLLPAVLPNRPDAENEDEGGADMMCFQPM</sequence>
<dbReference type="Proteomes" id="UP001165090">
    <property type="component" value="Unassembled WGS sequence"/>
</dbReference>
<feature type="region of interest" description="Disordered" evidence="1">
    <location>
        <begin position="276"/>
        <end position="331"/>
    </location>
</feature>
<proteinExistence type="predicted"/>
<protein>
    <submittedName>
        <fullName evidence="3">Uncharacterized protein</fullName>
    </submittedName>
</protein>
<feature type="non-terminal residue" evidence="3">
    <location>
        <position position="1"/>
    </location>
</feature>
<keyword evidence="2" id="KW-0812">Transmembrane</keyword>
<feature type="compositionally biased region" description="Low complexity" evidence="1">
    <location>
        <begin position="358"/>
        <end position="374"/>
    </location>
</feature>
<gene>
    <name evidence="3" type="ORF">VaNZ11_009519</name>
</gene>